<dbReference type="AlphaFoldDB" id="A0A221P209"/>
<name>A0A221P209_9ACTN</name>
<evidence type="ECO:0000313" key="2">
    <source>
        <dbReference type="Proteomes" id="UP000031501"/>
    </source>
</evidence>
<keyword evidence="2" id="KW-1185">Reference proteome</keyword>
<dbReference type="Proteomes" id="UP000031501">
    <property type="component" value="Chromosome"/>
</dbReference>
<sequence length="334" mass="35323">MPEASSRRSQRRRLVAITAAVACASAVGGVAAWLLLGSDGHAGTCDDLLGDKHLHTALGSGYRPGMSCSELGSAVEKAVVGAKPHRHSLQQAQTMKLVLVAVDESLSKNGRRVDAALRTPLAESLADYAPDTASVLGIGDADYAVRGLPAKPAWEDADGVHMAVTRSTLLRVLRGISEDPAAYATVRAASTRYAAEQLAAVPRGVTGYDLTVPPAQNSRVFGSLDAVATGVRHDLGDSQAEQWQRVVFTKATKQASTPPSYEKDPVGHLVDMWGSTLRAGGLKNSPDVLEQQSADMVDAWSRALKLTATVQNSLHENALNDSFHARSDALRELS</sequence>
<evidence type="ECO:0000313" key="1">
    <source>
        <dbReference type="EMBL" id="ASN25815.1"/>
    </source>
</evidence>
<accession>A0A221P209</accession>
<protein>
    <submittedName>
        <fullName evidence="1">Uncharacterized protein</fullName>
    </submittedName>
</protein>
<dbReference type="OrthoDB" id="4328194at2"/>
<dbReference type="KEGG" id="splu:LK06_018260"/>
<proteinExistence type="predicted"/>
<reference evidence="1 2" key="1">
    <citation type="submission" date="2017-07" db="EMBL/GenBank/DDBJ databases">
        <title>Genome sequence of Streptomyces pluripotens MUSC 137T.</title>
        <authorList>
            <person name="Ser H.-L."/>
            <person name="Lee L.-H."/>
        </authorList>
    </citation>
    <scope>NUCLEOTIDE SEQUENCE [LARGE SCALE GENOMIC DNA]</scope>
    <source>
        <strain evidence="1 2">MUSC 137</strain>
    </source>
</reference>
<dbReference type="RefSeq" id="WP_039654794.1">
    <property type="nucleotide sequence ID" value="NZ_CP021080.1"/>
</dbReference>
<gene>
    <name evidence="1" type="ORF">LK07_19420</name>
</gene>
<organism evidence="1 2">
    <name type="scientific">Streptomyces pluripotens</name>
    <dbReference type="NCBI Taxonomy" id="1355015"/>
    <lineage>
        <taxon>Bacteria</taxon>
        <taxon>Bacillati</taxon>
        <taxon>Actinomycetota</taxon>
        <taxon>Actinomycetes</taxon>
        <taxon>Kitasatosporales</taxon>
        <taxon>Streptomycetaceae</taxon>
        <taxon>Streptomyces</taxon>
    </lineage>
</organism>
<dbReference type="EMBL" id="CP022433">
    <property type="protein sequence ID" value="ASN25815.1"/>
    <property type="molecule type" value="Genomic_DNA"/>
</dbReference>